<accession>A0AAV0FXA6</accession>
<dbReference type="AlphaFoldDB" id="A0AAV0FXA6"/>
<keyword evidence="1" id="KW-0175">Coiled coil</keyword>
<feature type="domain" description="DUF659" evidence="3">
    <location>
        <begin position="213"/>
        <end position="363"/>
    </location>
</feature>
<evidence type="ECO:0008006" key="8">
    <source>
        <dbReference type="Google" id="ProtNLM"/>
    </source>
</evidence>
<dbReference type="SUPFAM" id="SSF53098">
    <property type="entry name" value="Ribonuclease H-like"/>
    <property type="match status" value="1"/>
</dbReference>
<evidence type="ECO:0000313" key="7">
    <source>
        <dbReference type="Proteomes" id="UP001152523"/>
    </source>
</evidence>
<dbReference type="InterPro" id="IPR008906">
    <property type="entry name" value="HATC_C_dom"/>
</dbReference>
<reference evidence="5" key="1">
    <citation type="submission" date="2022-07" db="EMBL/GenBank/DDBJ databases">
        <authorList>
            <person name="Macas J."/>
            <person name="Novak P."/>
            <person name="Neumann P."/>
        </authorList>
    </citation>
    <scope>NUCLEOTIDE SEQUENCE</scope>
</reference>
<dbReference type="InterPro" id="IPR012337">
    <property type="entry name" value="RNaseH-like_sf"/>
</dbReference>
<evidence type="ECO:0000259" key="3">
    <source>
        <dbReference type="Pfam" id="PF04937"/>
    </source>
</evidence>
<protein>
    <recommendedName>
        <fullName evidence="8">BED-type domain-containing protein</fullName>
    </recommendedName>
</protein>
<dbReference type="PANTHER" id="PTHR32166:SF74">
    <property type="entry name" value="OS05G0256350 PROTEIN"/>
    <property type="match status" value="1"/>
</dbReference>
<evidence type="ECO:0000313" key="5">
    <source>
        <dbReference type="EMBL" id="CAH9140124.1"/>
    </source>
</evidence>
<dbReference type="Proteomes" id="UP001152523">
    <property type="component" value="Unassembled WGS sequence"/>
</dbReference>
<dbReference type="PANTHER" id="PTHR32166">
    <property type="entry name" value="OSJNBA0013A04.12 PROTEIN"/>
    <property type="match status" value="1"/>
</dbReference>
<dbReference type="Pfam" id="PF04937">
    <property type="entry name" value="DUF659"/>
    <property type="match status" value="1"/>
</dbReference>
<dbReference type="GO" id="GO:0046983">
    <property type="term" value="F:protein dimerization activity"/>
    <property type="evidence" value="ECO:0007669"/>
    <property type="project" value="InterPro"/>
</dbReference>
<organism evidence="5 7">
    <name type="scientific">Cuscuta epithymum</name>
    <dbReference type="NCBI Taxonomy" id="186058"/>
    <lineage>
        <taxon>Eukaryota</taxon>
        <taxon>Viridiplantae</taxon>
        <taxon>Streptophyta</taxon>
        <taxon>Embryophyta</taxon>
        <taxon>Tracheophyta</taxon>
        <taxon>Spermatophyta</taxon>
        <taxon>Magnoliopsida</taxon>
        <taxon>eudicotyledons</taxon>
        <taxon>Gunneridae</taxon>
        <taxon>Pentapetalae</taxon>
        <taxon>asterids</taxon>
        <taxon>lamiids</taxon>
        <taxon>Solanales</taxon>
        <taxon>Convolvulaceae</taxon>
        <taxon>Cuscuteae</taxon>
        <taxon>Cuscuta</taxon>
        <taxon>Cuscuta subgen. Cuscuta</taxon>
    </lineage>
</organism>
<dbReference type="EMBL" id="CAMAPF010001023">
    <property type="protein sequence ID" value="CAH9140125.1"/>
    <property type="molecule type" value="Genomic_DNA"/>
</dbReference>
<feature type="compositionally biased region" description="Low complexity" evidence="2">
    <location>
        <begin position="1"/>
        <end position="20"/>
    </location>
</feature>
<feature type="domain" description="HAT C-terminal dimerisation" evidence="4">
    <location>
        <begin position="591"/>
        <end position="658"/>
    </location>
</feature>
<dbReference type="Pfam" id="PF05699">
    <property type="entry name" value="Dimer_Tnp_hAT"/>
    <property type="match status" value="1"/>
</dbReference>
<keyword evidence="7" id="KW-1185">Reference proteome</keyword>
<dbReference type="InterPro" id="IPR007021">
    <property type="entry name" value="DUF659"/>
</dbReference>
<gene>
    <name evidence="5" type="ORF">CEPIT_LOCUS38106</name>
    <name evidence="6" type="ORF">CEPIT_LOCUS38107</name>
</gene>
<proteinExistence type="predicted"/>
<evidence type="ECO:0000259" key="4">
    <source>
        <dbReference type="Pfam" id="PF05699"/>
    </source>
</evidence>
<evidence type="ECO:0000256" key="1">
    <source>
        <dbReference type="SAM" id="Coils"/>
    </source>
</evidence>
<dbReference type="EMBL" id="CAMAPF010001023">
    <property type="protein sequence ID" value="CAH9140124.1"/>
    <property type="molecule type" value="Genomic_DNA"/>
</dbReference>
<comment type="caution">
    <text evidence="5">The sequence shown here is derived from an EMBL/GenBank/DDBJ whole genome shotgun (WGS) entry which is preliminary data.</text>
</comment>
<evidence type="ECO:0000256" key="2">
    <source>
        <dbReference type="SAM" id="MobiDB-lite"/>
    </source>
</evidence>
<feature type="coiled-coil region" evidence="1">
    <location>
        <begin position="90"/>
        <end position="126"/>
    </location>
</feature>
<sequence length="749" mass="85591">MDSSSASAPQSQASSDVVSSLPKRNSEDVGWKYGMLCDPKNLDRVRCISCSKSMSGGVYRMKEHIAHITGNVAPCPKATKEDQEICRNAIMNARNKKRKKKKEEDMLRAEVNIDDRQQLEDDLEEELGVLKGPNFLGPMDKFATVINPEASLGVSKKQQVITDTLFKERTHSVQQYCSRWVYEAGIPFNAIDNDSFKLFCEALGQFGPDWVPPTQYQLRETLLKEEVERTKGLLKGHEEEWARNGCSIMTDAWTDRKKRSIMNLCVNCKEGTCFLSSLDASNESHTGEFIFEYVDKCIQEVGPENVVQIVTDNATNNVLAAKYLKEKRPNIFWSGCAAHTIDLMLEGISKLPKFKKVIDQAKTLTIYIYAHHKTLAMMRSFTKKRDIVRPGITRFATCFLTLQSLLEKKSQLKSMFGSDDWDQCNHSKTVKGKQALATVMSTAFWNSLSLCLNIYAPLVNVLRFADGDKPTMGFIYGKLLEAKNSIKEASNNLERNFQLIFAIIEEKQKDRLDSHLHLTAYLLNPYYFYKDVNIQLDELVMDGFLNCVETFYYGDIEKQSEVVNNEINVYKNKGGHFGRALAIKGCQVNDGKFDPANWWTTYGHQVPNLQRLAIKILSLTSSSSGCERNWSTFEWIHSKKRNRLDVKRLNSLVYVQFNAKLLKRKKKEMDEYIDLLASDARNAQGWLVDVNETIEEINHVVDEASDGNELSQPRRSARLRELYDDDFESDSEDTNMDMDFLLDEEDEMT</sequence>
<evidence type="ECO:0000313" key="6">
    <source>
        <dbReference type="EMBL" id="CAH9140125.1"/>
    </source>
</evidence>
<feature type="region of interest" description="Disordered" evidence="2">
    <location>
        <begin position="1"/>
        <end position="25"/>
    </location>
</feature>
<name>A0AAV0FXA6_9ASTE</name>